<dbReference type="GO" id="GO:0008173">
    <property type="term" value="F:RNA methyltransferase activity"/>
    <property type="evidence" value="ECO:0007669"/>
    <property type="project" value="InterPro"/>
</dbReference>
<dbReference type="GO" id="GO:0003723">
    <property type="term" value="F:RNA binding"/>
    <property type="evidence" value="ECO:0007669"/>
    <property type="project" value="InterPro"/>
</dbReference>
<reference evidence="5 6" key="1">
    <citation type="submission" date="2018-04" db="EMBL/GenBank/DDBJ databases">
        <title>Camelliibacillus theae gen. nov., sp. nov., isolated from Pu'er tea.</title>
        <authorList>
            <person name="Niu L."/>
        </authorList>
    </citation>
    <scope>NUCLEOTIDE SEQUENCE [LARGE SCALE GENOMIC DNA]</scope>
    <source>
        <strain evidence="5 6">T8</strain>
    </source>
</reference>
<dbReference type="EMBL" id="QCZG01000010">
    <property type="protein sequence ID" value="PWA12310.1"/>
    <property type="molecule type" value="Genomic_DNA"/>
</dbReference>
<organism evidence="5 6">
    <name type="scientific">Pueribacillus theae</name>
    <dbReference type="NCBI Taxonomy" id="2171751"/>
    <lineage>
        <taxon>Bacteria</taxon>
        <taxon>Bacillati</taxon>
        <taxon>Bacillota</taxon>
        <taxon>Bacilli</taxon>
        <taxon>Bacillales</taxon>
        <taxon>Bacillaceae</taxon>
        <taxon>Pueribacillus</taxon>
    </lineage>
</organism>
<evidence type="ECO:0000313" key="5">
    <source>
        <dbReference type="EMBL" id="PWA12310.1"/>
    </source>
</evidence>
<gene>
    <name evidence="5" type="ORF">DCC39_06745</name>
</gene>
<comment type="similarity">
    <text evidence="1">Belongs to the class IV-like SAM-binding methyltransferase superfamily. RNA methyltransferase TrmH family.</text>
</comment>
<dbReference type="AlphaFoldDB" id="A0A2U1K453"/>
<dbReference type="GO" id="GO:0032259">
    <property type="term" value="P:methylation"/>
    <property type="evidence" value="ECO:0007669"/>
    <property type="project" value="UniProtKB-KW"/>
</dbReference>
<dbReference type="InterPro" id="IPR051259">
    <property type="entry name" value="rRNA_Methyltransferase"/>
</dbReference>
<feature type="domain" description="RNA 2-O ribose methyltransferase substrate binding" evidence="4">
    <location>
        <begin position="31"/>
        <end position="99"/>
    </location>
</feature>
<dbReference type="SUPFAM" id="SSF55315">
    <property type="entry name" value="L30e-like"/>
    <property type="match status" value="1"/>
</dbReference>
<dbReference type="InterPro" id="IPR029028">
    <property type="entry name" value="Alpha/beta_knot_MTases"/>
</dbReference>
<dbReference type="GO" id="GO:0006396">
    <property type="term" value="P:RNA processing"/>
    <property type="evidence" value="ECO:0007669"/>
    <property type="project" value="InterPro"/>
</dbReference>
<dbReference type="Pfam" id="PF22435">
    <property type="entry name" value="MRM3-like_sub_bind"/>
    <property type="match status" value="1"/>
</dbReference>
<evidence type="ECO:0000259" key="4">
    <source>
        <dbReference type="SMART" id="SM00967"/>
    </source>
</evidence>
<dbReference type="PANTHER" id="PTHR43191:SF2">
    <property type="entry name" value="RRNA METHYLTRANSFERASE 3, MITOCHONDRIAL"/>
    <property type="match status" value="1"/>
</dbReference>
<dbReference type="Gene3D" id="3.40.1280.10">
    <property type="match status" value="1"/>
</dbReference>
<evidence type="ECO:0000256" key="3">
    <source>
        <dbReference type="ARBA" id="ARBA00022679"/>
    </source>
</evidence>
<accession>A0A2U1K453</accession>
<dbReference type="OrthoDB" id="9794400at2"/>
<keyword evidence="2 5" id="KW-0489">Methyltransferase</keyword>
<dbReference type="InterPro" id="IPR013123">
    <property type="entry name" value="SpoU_subst-bd"/>
</dbReference>
<dbReference type="Proteomes" id="UP000245998">
    <property type="component" value="Unassembled WGS sequence"/>
</dbReference>
<dbReference type="SUPFAM" id="SSF75217">
    <property type="entry name" value="alpha/beta knot"/>
    <property type="match status" value="1"/>
</dbReference>
<name>A0A2U1K453_9BACI</name>
<sequence>MLWIESMKNDRVKKWKKLLTRKGREKERLFLVEGHHLIEEALKEKIVKTIIIDEEKEVPKEWTVNEKEIVRVSKNVFKEISETETPQGVIAVCDMLKQQKLTYDQGKYLLIDRVQDPGNVGTMIRTADSAGFDAVILGKGCADLYNGKTIRATQGSLFHMPVYQHILEEIVNGLKINSVKVYGSALKGARDYRSVEKTDSFGLLVGNEGEGVQEQLLAMCDEKVSIPIFGQAESLNVAVAAGILMYGLSN</sequence>
<dbReference type="InterPro" id="IPR001537">
    <property type="entry name" value="SpoU_MeTrfase"/>
</dbReference>
<proteinExistence type="inferred from homology"/>
<evidence type="ECO:0000256" key="2">
    <source>
        <dbReference type="ARBA" id="ARBA00022603"/>
    </source>
</evidence>
<evidence type="ECO:0000256" key="1">
    <source>
        <dbReference type="ARBA" id="ARBA00007228"/>
    </source>
</evidence>
<evidence type="ECO:0000313" key="6">
    <source>
        <dbReference type="Proteomes" id="UP000245998"/>
    </source>
</evidence>
<keyword evidence="6" id="KW-1185">Reference proteome</keyword>
<dbReference type="Pfam" id="PF00588">
    <property type="entry name" value="SpoU_methylase"/>
    <property type="match status" value="1"/>
</dbReference>
<dbReference type="CDD" id="cd18095">
    <property type="entry name" value="SpoU-like_rRNA-MTase"/>
    <property type="match status" value="1"/>
</dbReference>
<dbReference type="GO" id="GO:0005737">
    <property type="term" value="C:cytoplasm"/>
    <property type="evidence" value="ECO:0007669"/>
    <property type="project" value="UniProtKB-ARBA"/>
</dbReference>
<keyword evidence="3 5" id="KW-0808">Transferase</keyword>
<dbReference type="Gene3D" id="3.30.1330.30">
    <property type="match status" value="1"/>
</dbReference>
<protein>
    <submittedName>
        <fullName evidence="5">RNA methyltransferase</fullName>
    </submittedName>
</protein>
<dbReference type="InterPro" id="IPR029064">
    <property type="entry name" value="Ribosomal_eL30-like_sf"/>
</dbReference>
<dbReference type="PANTHER" id="PTHR43191">
    <property type="entry name" value="RRNA METHYLTRANSFERASE 3"/>
    <property type="match status" value="1"/>
</dbReference>
<dbReference type="SMART" id="SM00967">
    <property type="entry name" value="SpoU_sub_bind"/>
    <property type="match status" value="1"/>
</dbReference>
<dbReference type="InterPro" id="IPR053888">
    <property type="entry name" value="MRM3-like_sub_bind"/>
</dbReference>
<dbReference type="InterPro" id="IPR029026">
    <property type="entry name" value="tRNA_m1G_MTases_N"/>
</dbReference>
<comment type="caution">
    <text evidence="5">The sequence shown here is derived from an EMBL/GenBank/DDBJ whole genome shotgun (WGS) entry which is preliminary data.</text>
</comment>